<evidence type="ECO:0000313" key="3">
    <source>
        <dbReference type="Proteomes" id="UP000789739"/>
    </source>
</evidence>
<proteinExistence type="predicted"/>
<dbReference type="EMBL" id="CAJVPI010000253">
    <property type="protein sequence ID" value="CAG8508439.1"/>
    <property type="molecule type" value="Genomic_DNA"/>
</dbReference>
<protein>
    <submittedName>
        <fullName evidence="2">918_t:CDS:1</fullName>
    </submittedName>
</protein>
<feature type="coiled-coil region" evidence="1">
    <location>
        <begin position="16"/>
        <end position="43"/>
    </location>
</feature>
<evidence type="ECO:0000256" key="1">
    <source>
        <dbReference type="SAM" id="Coils"/>
    </source>
</evidence>
<keyword evidence="1" id="KW-0175">Coiled coil</keyword>
<dbReference type="Proteomes" id="UP000789739">
    <property type="component" value="Unassembled WGS sequence"/>
</dbReference>
<comment type="caution">
    <text evidence="2">The sequence shown here is derived from an EMBL/GenBank/DDBJ whole genome shotgun (WGS) entry which is preliminary data.</text>
</comment>
<dbReference type="OrthoDB" id="2386115at2759"/>
<accession>A0A9N9F3P6</accession>
<name>A0A9N9F3P6_9GLOM</name>
<dbReference type="AlphaFoldDB" id="A0A9N9F3P6"/>
<organism evidence="2 3">
    <name type="scientific">Paraglomus brasilianum</name>
    <dbReference type="NCBI Taxonomy" id="144538"/>
    <lineage>
        <taxon>Eukaryota</taxon>
        <taxon>Fungi</taxon>
        <taxon>Fungi incertae sedis</taxon>
        <taxon>Mucoromycota</taxon>
        <taxon>Glomeromycotina</taxon>
        <taxon>Glomeromycetes</taxon>
        <taxon>Paraglomerales</taxon>
        <taxon>Paraglomeraceae</taxon>
        <taxon>Paraglomus</taxon>
    </lineage>
</organism>
<evidence type="ECO:0000313" key="2">
    <source>
        <dbReference type="EMBL" id="CAG8508439.1"/>
    </source>
</evidence>
<keyword evidence="3" id="KW-1185">Reference proteome</keyword>
<sequence>MVNTQPKINLSALQSALRLEEENSKLIAEVTELRRERELLIKKNAEHLTKEAELMAKIVELEQSAGKNAENAKLRDAELNARITISKRKQNSDINTCSPKSKLLERYKVQVTPTSVSISLQKLAHLFYQASNARENSVNAKRKEILSWGRYSERYEDKIIELRTQDNNLTDKFARNRVYNEMKPYLTGCGAIPKGPSLCESSSEINPKVSVPPAFQILTETETKSRISDSSISIESAKKFHDPEEKRVHVTKMEYARHAIKSIKTRIYKAGGGDGEYFGEKTYRLACWQSYHRGVPIVTVKDKVSHF</sequence>
<gene>
    <name evidence="2" type="ORF">PBRASI_LOCUS2982</name>
</gene>
<reference evidence="2" key="1">
    <citation type="submission" date="2021-06" db="EMBL/GenBank/DDBJ databases">
        <authorList>
            <person name="Kallberg Y."/>
            <person name="Tangrot J."/>
            <person name="Rosling A."/>
        </authorList>
    </citation>
    <scope>NUCLEOTIDE SEQUENCE</scope>
    <source>
        <strain evidence="2">BR232B</strain>
    </source>
</reference>